<accession>A0A0V1BXP0</accession>
<comment type="caution">
    <text evidence="2">The sequence shown here is derived from an EMBL/GenBank/DDBJ whole genome shotgun (WGS) entry which is preliminary data.</text>
</comment>
<dbReference type="FunFam" id="3.30.710.10:FF:000046">
    <property type="entry name" value="BTB/POZ domain-containing protein KCTD7 isoform X1"/>
    <property type="match status" value="1"/>
</dbReference>
<dbReference type="InterPro" id="IPR003131">
    <property type="entry name" value="T1-type_BTB"/>
</dbReference>
<dbReference type="SMART" id="SM00225">
    <property type="entry name" value="BTB"/>
    <property type="match status" value="2"/>
</dbReference>
<dbReference type="PROSITE" id="PS50097">
    <property type="entry name" value="BTB"/>
    <property type="match status" value="1"/>
</dbReference>
<gene>
    <name evidence="2" type="primary">KCTD10</name>
    <name evidence="2" type="ORF">T01_11520</name>
</gene>
<dbReference type="SUPFAM" id="SSF54695">
    <property type="entry name" value="POZ domain"/>
    <property type="match status" value="2"/>
</dbReference>
<evidence type="ECO:0000313" key="2">
    <source>
        <dbReference type="EMBL" id="KRY41877.1"/>
    </source>
</evidence>
<sequence>MTFRRSFGFPVAMDGNCQDNPVENSGSEVKASKIIGSASRYVKLNVGGWLYYTTIGTLTKEDSMLRAMFSGRMDVLTDQDGWVLIDRCGKNFDVILNYLRDGSVALPACNAFVEQIMAEATYYCLQGLVRLCQNWFESCQWSEEEVKSCRVPIICAASEEKLLLQSTSRPAIKLLLNRHNNKYSYTPTSDDNLLKNLELFDKLALRFNERVLFIKDVSAANEVCSWTFFGYGQKVAEVCCTSIVYAPDRKQTKVEFPEARIYEEAMNALLYENVAPTPARCADAGSPSVAVCQHCLSNVFNDEVKTRQVHWKTPTDDAFLGLSTLEVVPRMMKLYLQYFLGKITCCRRIILRTVMDKISVNSLENPNVNKVVESFKNDLEISHSKYSAKYIQGCKEVKKARIIGPPYRYVKLNVGGCLYYTTIGTLTKEESMLRLMFTGKVDVLTDEDGWILIDRCGKYFDDVLNFLRDGKVALPSCKIYVQQLLIEASHYSLNGLIRFCQNWLDSLHMSEEVVKTCHISLVNSSEEKLSLQYVKRPVIKLTINRKHQKYAYCANAATDANLLKNLELFDKLALRFKDRILFIKDVGLSNEICSWSFYTSSQKEVQVSCTTASGSSHALAIDKRQTLVEFPEARIYEEAMNTLLRENIPSAPCTDAGSPLVKQCQHCLSSISGDEVTHDKATSSLKTVHGPP</sequence>
<dbReference type="AlphaFoldDB" id="A0A0V1BXP0"/>
<dbReference type="Pfam" id="PF02214">
    <property type="entry name" value="BTB_2"/>
    <property type="match status" value="2"/>
</dbReference>
<dbReference type="InterPro" id="IPR011333">
    <property type="entry name" value="SKP1/BTB/POZ_sf"/>
</dbReference>
<reference evidence="2 3" key="1">
    <citation type="submission" date="2015-01" db="EMBL/GenBank/DDBJ databases">
        <title>Evolution of Trichinella species and genotypes.</title>
        <authorList>
            <person name="Korhonen P.K."/>
            <person name="Edoardo P."/>
            <person name="Giuseppe L.R."/>
            <person name="Gasser R.B."/>
        </authorList>
    </citation>
    <scope>NUCLEOTIDE SEQUENCE [LARGE SCALE GENOMIC DNA]</scope>
    <source>
        <strain evidence="2">ISS3</strain>
    </source>
</reference>
<feature type="domain" description="BTB" evidence="1">
    <location>
        <begin position="40"/>
        <end position="108"/>
    </location>
</feature>
<name>A0A0V1BXP0_TRISP</name>
<keyword evidence="3" id="KW-1185">Reference proteome</keyword>
<evidence type="ECO:0000313" key="3">
    <source>
        <dbReference type="Proteomes" id="UP000054776"/>
    </source>
</evidence>
<protein>
    <submittedName>
        <fullName evidence="2">BTB/POZ domain-containing adapter for CUL3-mediated RhoA degradation protein 3</fullName>
    </submittedName>
</protein>
<dbReference type="PANTHER" id="PTHR11145:SF8">
    <property type="entry name" value="RE57120P"/>
    <property type="match status" value="1"/>
</dbReference>
<evidence type="ECO:0000259" key="1">
    <source>
        <dbReference type="PROSITE" id="PS50097"/>
    </source>
</evidence>
<dbReference type="OrthoDB" id="2333377at2759"/>
<dbReference type="STRING" id="6334.A0A0V1BXP0"/>
<dbReference type="EMBL" id="JYDH01000006">
    <property type="protein sequence ID" value="KRY41877.1"/>
    <property type="molecule type" value="Genomic_DNA"/>
</dbReference>
<organism evidence="2 3">
    <name type="scientific">Trichinella spiralis</name>
    <name type="common">Trichina worm</name>
    <dbReference type="NCBI Taxonomy" id="6334"/>
    <lineage>
        <taxon>Eukaryota</taxon>
        <taxon>Metazoa</taxon>
        <taxon>Ecdysozoa</taxon>
        <taxon>Nematoda</taxon>
        <taxon>Enoplea</taxon>
        <taxon>Dorylaimia</taxon>
        <taxon>Trichinellida</taxon>
        <taxon>Trichinellidae</taxon>
        <taxon>Trichinella</taxon>
    </lineage>
</organism>
<dbReference type="PANTHER" id="PTHR11145">
    <property type="entry name" value="BTB/POZ DOMAIN-CONTAINING ADAPTER FOR CUL3-MEDIATED RHOA DEGRADATION PROTEIN FAMILY MEMBER"/>
    <property type="match status" value="1"/>
</dbReference>
<dbReference type="Proteomes" id="UP000054776">
    <property type="component" value="Unassembled WGS sequence"/>
</dbReference>
<dbReference type="InParanoid" id="A0A0V1BXP0"/>
<dbReference type="InterPro" id="IPR045068">
    <property type="entry name" value="BACURD1-3"/>
</dbReference>
<dbReference type="Gene3D" id="3.30.710.10">
    <property type="entry name" value="Potassium Channel Kv1.1, Chain A"/>
    <property type="match status" value="2"/>
</dbReference>
<dbReference type="GO" id="GO:0051260">
    <property type="term" value="P:protein homooligomerization"/>
    <property type="evidence" value="ECO:0007669"/>
    <property type="project" value="InterPro"/>
</dbReference>
<proteinExistence type="predicted"/>
<dbReference type="InterPro" id="IPR000210">
    <property type="entry name" value="BTB/POZ_dom"/>
</dbReference>
<dbReference type="CDD" id="cd18369">
    <property type="entry name" value="BTB_POZ_KCTD10-like_BACURD"/>
    <property type="match status" value="1"/>
</dbReference>